<feature type="region of interest" description="Disordered" evidence="8">
    <location>
        <begin position="370"/>
        <end position="396"/>
    </location>
</feature>
<dbReference type="PROSITE" id="PS50213">
    <property type="entry name" value="FAS1"/>
    <property type="match status" value="1"/>
</dbReference>
<evidence type="ECO:0000313" key="11">
    <source>
        <dbReference type="EMBL" id="KAF3340185.1"/>
    </source>
</evidence>
<dbReference type="OrthoDB" id="286301at2759"/>
<feature type="signal peptide" evidence="9">
    <location>
        <begin position="1"/>
        <end position="24"/>
    </location>
</feature>
<dbReference type="InterPro" id="IPR045003">
    <property type="entry name" value="FLA_A"/>
</dbReference>
<comment type="subcellular location">
    <subcellularLocation>
        <location evidence="1">Cell membrane</location>
        <topology evidence="1">Lipid-anchor</topology>
        <topology evidence="1">GPI-anchor</topology>
    </subcellularLocation>
</comment>
<reference evidence="11" key="1">
    <citation type="submission" date="2020-01" db="EMBL/GenBank/DDBJ databases">
        <title>Genome sequence of Kobresia littledalei, the first chromosome-level genome in the family Cyperaceae.</title>
        <authorList>
            <person name="Qu G."/>
        </authorList>
    </citation>
    <scope>NUCLEOTIDE SEQUENCE</scope>
    <source>
        <strain evidence="11">C.B.Clarke</strain>
        <tissue evidence="11">Leaf</tissue>
    </source>
</reference>
<evidence type="ECO:0000259" key="10">
    <source>
        <dbReference type="PROSITE" id="PS50213"/>
    </source>
</evidence>
<sequence length="396" mass="42301">MAMAVYQHHLLIFLYLTLLIPTISHNISAPITFPGLMGSSSAPFNLTALLEKAGCNIFASLITTSSLLKIYESALDNGGFTLFAPKDVAFKADGAPDLSNMSRTHLVTILQYHALPSYTPKVSLKTARGPIATMASSSSGKYNLSVICHGDEVSLSTGVSTAHVASTMLDDTPMSVLTVESLFLPSELLIGVPATPVPSTAPAPGAEAPLPEMSLPQGPTRPCPPFRPRPPPRPRSPPPPHARSPPTPHARSPPPNDDVPPPPPIPVLPPAPSPNHAVGADFDLFKIENSWGEKEEGVSKLREVGLRGEEAQIVDKEGNGLQEMVKGIDPVNSLNEGVQLVSSLTLLETKENHDEERDHQPNRCILVISGELENTSPDGMGEEERPIAGEPERMEL</sequence>
<keyword evidence="5 9" id="KW-0732">Signal</keyword>
<dbReference type="InterPro" id="IPR036378">
    <property type="entry name" value="FAS1_dom_sf"/>
</dbReference>
<feature type="compositionally biased region" description="Pro residues" evidence="8">
    <location>
        <begin position="219"/>
        <end position="273"/>
    </location>
</feature>
<keyword evidence="4" id="KW-0325">Glycoprotein</keyword>
<dbReference type="PANTHER" id="PTHR32077">
    <property type="entry name" value="FASCICLIN-LIKE ARABINOGALACTAN PROTEIN"/>
    <property type="match status" value="1"/>
</dbReference>
<keyword evidence="3" id="KW-1003">Cell membrane</keyword>
<keyword evidence="4" id="KW-0336">GPI-anchor</keyword>
<dbReference type="Pfam" id="PF02469">
    <property type="entry name" value="Fasciclin"/>
    <property type="match status" value="1"/>
</dbReference>
<feature type="region of interest" description="Disordered" evidence="8">
    <location>
        <begin position="200"/>
        <end position="276"/>
    </location>
</feature>
<dbReference type="PANTHER" id="PTHR32077:SF86">
    <property type="entry name" value="FAS1 DOMAIN-CONTAINING PROTEIN SELMODRAFT_448915"/>
    <property type="match status" value="1"/>
</dbReference>
<dbReference type="GO" id="GO:0005886">
    <property type="term" value="C:plasma membrane"/>
    <property type="evidence" value="ECO:0007669"/>
    <property type="project" value="UniProtKB-SubCell"/>
</dbReference>
<evidence type="ECO:0000313" key="12">
    <source>
        <dbReference type="Proteomes" id="UP000623129"/>
    </source>
</evidence>
<evidence type="ECO:0000256" key="8">
    <source>
        <dbReference type="SAM" id="MobiDB-lite"/>
    </source>
</evidence>
<feature type="chain" id="PRO_5032791486" evidence="9">
    <location>
        <begin position="25"/>
        <end position="396"/>
    </location>
</feature>
<feature type="compositionally biased region" description="Low complexity" evidence="8">
    <location>
        <begin position="202"/>
        <end position="212"/>
    </location>
</feature>
<gene>
    <name evidence="11" type="ORF">FCM35_KLT15956</name>
</gene>
<evidence type="ECO:0000256" key="5">
    <source>
        <dbReference type="ARBA" id="ARBA00022729"/>
    </source>
</evidence>
<comment type="caution">
    <text evidence="11">The sequence shown here is derived from an EMBL/GenBank/DDBJ whole genome shotgun (WGS) entry which is preliminary data.</text>
</comment>
<feature type="compositionally biased region" description="Basic and acidic residues" evidence="8">
    <location>
        <begin position="382"/>
        <end position="396"/>
    </location>
</feature>
<evidence type="ECO:0000256" key="6">
    <source>
        <dbReference type="ARBA" id="ARBA00023136"/>
    </source>
</evidence>
<protein>
    <submittedName>
        <fullName evidence="11">Fasciclin-like arabinogalactan protein 8</fullName>
    </submittedName>
</protein>
<dbReference type="SUPFAM" id="SSF82153">
    <property type="entry name" value="FAS1 domain"/>
    <property type="match status" value="1"/>
</dbReference>
<comment type="function">
    <text evidence="7">May be a cell surface adhesion protein.</text>
</comment>
<evidence type="ECO:0000256" key="9">
    <source>
        <dbReference type="SAM" id="SignalP"/>
    </source>
</evidence>
<evidence type="ECO:0000256" key="2">
    <source>
        <dbReference type="ARBA" id="ARBA00007843"/>
    </source>
</evidence>
<dbReference type="GO" id="GO:0098552">
    <property type="term" value="C:side of membrane"/>
    <property type="evidence" value="ECO:0007669"/>
    <property type="project" value="UniProtKB-KW"/>
</dbReference>
<comment type="similarity">
    <text evidence="2">Belongs to the fasciclin-like AGP family.</text>
</comment>
<keyword evidence="4" id="KW-0449">Lipoprotein</keyword>
<keyword evidence="12" id="KW-1185">Reference proteome</keyword>
<dbReference type="InterPro" id="IPR000782">
    <property type="entry name" value="FAS1_domain"/>
</dbReference>
<feature type="domain" description="FAS1" evidence="10">
    <location>
        <begin position="42"/>
        <end position="183"/>
    </location>
</feature>
<dbReference type="EMBL" id="SWLB01000003">
    <property type="protein sequence ID" value="KAF3340185.1"/>
    <property type="molecule type" value="Genomic_DNA"/>
</dbReference>
<accession>A0A833VSG0</accession>
<proteinExistence type="inferred from homology"/>
<evidence type="ECO:0000256" key="3">
    <source>
        <dbReference type="ARBA" id="ARBA00022475"/>
    </source>
</evidence>
<evidence type="ECO:0000256" key="4">
    <source>
        <dbReference type="ARBA" id="ARBA00022622"/>
    </source>
</evidence>
<dbReference type="Proteomes" id="UP000623129">
    <property type="component" value="Unassembled WGS sequence"/>
</dbReference>
<evidence type="ECO:0000256" key="7">
    <source>
        <dbReference type="ARBA" id="ARBA00024686"/>
    </source>
</evidence>
<name>A0A833VSG0_9POAL</name>
<keyword evidence="6" id="KW-0472">Membrane</keyword>
<dbReference type="AlphaFoldDB" id="A0A833VSG0"/>
<organism evidence="11 12">
    <name type="scientific">Carex littledalei</name>
    <dbReference type="NCBI Taxonomy" id="544730"/>
    <lineage>
        <taxon>Eukaryota</taxon>
        <taxon>Viridiplantae</taxon>
        <taxon>Streptophyta</taxon>
        <taxon>Embryophyta</taxon>
        <taxon>Tracheophyta</taxon>
        <taxon>Spermatophyta</taxon>
        <taxon>Magnoliopsida</taxon>
        <taxon>Liliopsida</taxon>
        <taxon>Poales</taxon>
        <taxon>Cyperaceae</taxon>
        <taxon>Cyperoideae</taxon>
        <taxon>Cariceae</taxon>
        <taxon>Carex</taxon>
        <taxon>Carex subgen. Euthyceras</taxon>
    </lineage>
</organism>
<dbReference type="Gene3D" id="2.30.180.10">
    <property type="entry name" value="FAS1 domain"/>
    <property type="match status" value="1"/>
</dbReference>
<evidence type="ECO:0000256" key="1">
    <source>
        <dbReference type="ARBA" id="ARBA00004609"/>
    </source>
</evidence>
<dbReference type="GO" id="GO:0009834">
    <property type="term" value="P:plant-type secondary cell wall biogenesis"/>
    <property type="evidence" value="ECO:0007669"/>
    <property type="project" value="TreeGrafter"/>
</dbReference>
<dbReference type="SMART" id="SM00554">
    <property type="entry name" value="FAS1"/>
    <property type="match status" value="1"/>
</dbReference>